<evidence type="ECO:0000313" key="3">
    <source>
        <dbReference type="Proteomes" id="UP000624325"/>
    </source>
</evidence>
<accession>A0ABQ4CF19</accession>
<gene>
    <name evidence="2" type="ORF">Air01nite_74670</name>
</gene>
<evidence type="ECO:0000259" key="1">
    <source>
        <dbReference type="Pfam" id="PF13649"/>
    </source>
</evidence>
<dbReference type="SUPFAM" id="SSF53335">
    <property type="entry name" value="S-adenosyl-L-methionine-dependent methyltransferases"/>
    <property type="match status" value="1"/>
</dbReference>
<keyword evidence="3" id="KW-1185">Reference proteome</keyword>
<dbReference type="Gene3D" id="2.20.130.10">
    <property type="entry name" value="CAC2371-like domains"/>
    <property type="match status" value="1"/>
</dbReference>
<dbReference type="Proteomes" id="UP000624325">
    <property type="component" value="Unassembled WGS sequence"/>
</dbReference>
<dbReference type="RefSeq" id="WP_203708189.1">
    <property type="nucleotide sequence ID" value="NZ_BAAALU010000009.1"/>
</dbReference>
<dbReference type="CDD" id="cd02440">
    <property type="entry name" value="AdoMet_MTases"/>
    <property type="match status" value="1"/>
</dbReference>
<dbReference type="Gene3D" id="3.40.50.150">
    <property type="entry name" value="Vaccinia Virus protein VP39"/>
    <property type="match status" value="1"/>
</dbReference>
<evidence type="ECO:0000313" key="2">
    <source>
        <dbReference type="EMBL" id="GIF61372.1"/>
    </source>
</evidence>
<name>A0ABQ4CF19_9ACTN</name>
<feature type="domain" description="Methyltransferase" evidence="1">
    <location>
        <begin position="40"/>
        <end position="129"/>
    </location>
</feature>
<dbReference type="Pfam" id="PF13649">
    <property type="entry name" value="Methyltransf_25"/>
    <property type="match status" value="1"/>
</dbReference>
<reference evidence="2 3" key="1">
    <citation type="submission" date="2021-01" db="EMBL/GenBank/DDBJ databases">
        <title>Whole genome shotgun sequence of Asanoa iriomotensis NBRC 100142.</title>
        <authorList>
            <person name="Komaki H."/>
            <person name="Tamura T."/>
        </authorList>
    </citation>
    <scope>NUCLEOTIDE SEQUENCE [LARGE SCALE GENOMIC DNA]</scope>
    <source>
        <strain evidence="2 3">NBRC 100142</strain>
    </source>
</reference>
<comment type="caution">
    <text evidence="2">The sequence shown here is derived from an EMBL/GenBank/DDBJ whole genome shotgun (WGS) entry which is preliminary data.</text>
</comment>
<protein>
    <recommendedName>
        <fullName evidence="1">Methyltransferase domain-containing protein</fullName>
    </recommendedName>
</protein>
<organism evidence="2 3">
    <name type="scientific">Asanoa iriomotensis</name>
    <dbReference type="NCBI Taxonomy" id="234613"/>
    <lineage>
        <taxon>Bacteria</taxon>
        <taxon>Bacillati</taxon>
        <taxon>Actinomycetota</taxon>
        <taxon>Actinomycetes</taxon>
        <taxon>Micromonosporales</taxon>
        <taxon>Micromonosporaceae</taxon>
        <taxon>Asanoa</taxon>
    </lineage>
</organism>
<proteinExistence type="predicted"/>
<sequence length="240" mass="26793">MTAHRFYGDLAPWWSLISPAEDYVEEAAFAASLLQPARTVLELGSGGGHNAVHLKKLFDLTLVDLAPGMLAESRKINPELSHHQGDMRTIRLKKQFDAVFVHDAIDYMTTEADLRRAIETAYVHTKSDGHAVFVPDATTEIFAPEADHGGVDGDDGRGVRFLSWTYDPDPGDTTTVTDYAFLLKDENGQVTAVHETHVTGLYPRDTWQRLLRETGFVPEAVTEVTSEDRTPRTFFVGRKY</sequence>
<dbReference type="EMBL" id="BONC01000102">
    <property type="protein sequence ID" value="GIF61372.1"/>
    <property type="molecule type" value="Genomic_DNA"/>
</dbReference>
<dbReference type="InterPro" id="IPR029063">
    <property type="entry name" value="SAM-dependent_MTases_sf"/>
</dbReference>
<dbReference type="InterPro" id="IPR041698">
    <property type="entry name" value="Methyltransf_25"/>
</dbReference>